<evidence type="ECO:0000313" key="3">
    <source>
        <dbReference type="EMBL" id="QAZ67607.1"/>
    </source>
</evidence>
<feature type="compositionally biased region" description="Basic and acidic residues" evidence="1">
    <location>
        <begin position="256"/>
        <end position="265"/>
    </location>
</feature>
<feature type="region of interest" description="Disordered" evidence="1">
    <location>
        <begin position="256"/>
        <end position="290"/>
    </location>
</feature>
<accession>A0A4P6HKD9</accession>
<gene>
    <name evidence="3" type="ORF">C3Y92_10365</name>
</gene>
<dbReference type="Proteomes" id="UP000293296">
    <property type="component" value="Chromosome"/>
</dbReference>
<evidence type="ECO:0000313" key="4">
    <source>
        <dbReference type="Proteomes" id="UP000293296"/>
    </source>
</evidence>
<sequence>MKRTVLAAIAAIVCLCTLAGCGTMKTQWRETRKLYREYINTDPSIDFSDQGISDKGLQRLAALMMPVDERLLAMLRTLGSQDSAPDPEWAQQLLSANAWLSGIAVVDASGATVGQVPSTPMRPLDYASLLDMADRYKVRKMGARVVSDEMGTVVMIAMPFFKENEWAGLVVVNFDPRNLVRFSPDPNALVVVSTEGLLWAGGAGQGESLAALKWNDILKGEVQGDIRSGGGEYVWQARYLGQLELVYLTDAREVRAAKPEPKKEAAPAPAPDKALPSTEPLPQPADLTAP</sequence>
<proteinExistence type="predicted"/>
<evidence type="ECO:0000256" key="2">
    <source>
        <dbReference type="SAM" id="SignalP"/>
    </source>
</evidence>
<protein>
    <recommendedName>
        <fullName evidence="5">Lipoprotein</fullName>
    </recommendedName>
</protein>
<dbReference type="OrthoDB" id="5449205at2"/>
<name>A0A4P6HKD9_9BACT</name>
<reference evidence="3 4" key="1">
    <citation type="submission" date="2018-02" db="EMBL/GenBank/DDBJ databases">
        <title>Genome sequence of Desulfovibrio carbinolicus DSM 3852.</title>
        <authorList>
            <person name="Wilbanks E."/>
            <person name="Skennerton C.T."/>
            <person name="Orphan V.J."/>
        </authorList>
    </citation>
    <scope>NUCLEOTIDE SEQUENCE [LARGE SCALE GENOMIC DNA]</scope>
    <source>
        <strain evidence="3 4">DSM 3852</strain>
    </source>
</reference>
<keyword evidence="2" id="KW-0732">Signal</keyword>
<dbReference type="PROSITE" id="PS51257">
    <property type="entry name" value="PROKAR_LIPOPROTEIN"/>
    <property type="match status" value="1"/>
</dbReference>
<evidence type="ECO:0000256" key="1">
    <source>
        <dbReference type="SAM" id="MobiDB-lite"/>
    </source>
</evidence>
<organism evidence="3 4">
    <name type="scientific">Solidesulfovibrio carbinolicus</name>
    <dbReference type="NCBI Taxonomy" id="296842"/>
    <lineage>
        <taxon>Bacteria</taxon>
        <taxon>Pseudomonadati</taxon>
        <taxon>Thermodesulfobacteriota</taxon>
        <taxon>Desulfovibrionia</taxon>
        <taxon>Desulfovibrionales</taxon>
        <taxon>Desulfovibrionaceae</taxon>
        <taxon>Solidesulfovibrio</taxon>
    </lineage>
</organism>
<dbReference type="EMBL" id="CP026538">
    <property type="protein sequence ID" value="QAZ67607.1"/>
    <property type="molecule type" value="Genomic_DNA"/>
</dbReference>
<evidence type="ECO:0008006" key="5">
    <source>
        <dbReference type="Google" id="ProtNLM"/>
    </source>
</evidence>
<dbReference type="AlphaFoldDB" id="A0A4P6HKD9"/>
<keyword evidence="4" id="KW-1185">Reference proteome</keyword>
<feature type="signal peptide" evidence="2">
    <location>
        <begin position="1"/>
        <end position="19"/>
    </location>
</feature>
<dbReference type="KEGG" id="dcb:C3Y92_10365"/>
<feature type="chain" id="PRO_5020232124" description="Lipoprotein" evidence="2">
    <location>
        <begin position="20"/>
        <end position="290"/>
    </location>
</feature>
<dbReference type="RefSeq" id="WP_129352342.1">
    <property type="nucleotide sequence ID" value="NZ_CP026538.1"/>
</dbReference>
<dbReference type="CDD" id="cd18773">
    <property type="entry name" value="PDC1_HK_sensor"/>
    <property type="match status" value="1"/>
</dbReference>